<sequence>MAIAEQTGNPYIAALAGGMGEALSGLTSSPGHEFSSIGPSSTGLSNWNDTIVAATTMLVGTSAADMQMATAVSSSVVEYNDILHQEHLVYFSIIHQ</sequence>
<organism evidence="1 2">
    <name type="scientific">Rickettsia monacensis</name>
    <dbReference type="NCBI Taxonomy" id="109232"/>
    <lineage>
        <taxon>Bacteria</taxon>
        <taxon>Pseudomonadati</taxon>
        <taxon>Pseudomonadota</taxon>
        <taxon>Alphaproteobacteria</taxon>
        <taxon>Rickettsiales</taxon>
        <taxon>Rickettsiaceae</taxon>
        <taxon>Rickettsieae</taxon>
        <taxon>Rickettsia</taxon>
        <taxon>spotted fever group</taxon>
    </lineage>
</organism>
<dbReference type="STRING" id="109232.RMONA_07460"/>
<dbReference type="Proteomes" id="UP000018149">
    <property type="component" value="Chromosome I"/>
</dbReference>
<evidence type="ECO:0000313" key="2">
    <source>
        <dbReference type="Proteomes" id="UP000018149"/>
    </source>
</evidence>
<dbReference type="EMBL" id="LN794217">
    <property type="protein sequence ID" value="CEO17843.1"/>
    <property type="molecule type" value="Genomic_DNA"/>
</dbReference>
<gene>
    <name evidence="1" type="ORF">RMONA_07460</name>
</gene>
<dbReference type="KEGG" id="rmc:RMONA_07460"/>
<evidence type="ECO:0000313" key="1">
    <source>
        <dbReference type="EMBL" id="CEO17843.1"/>
    </source>
</evidence>
<accession>A0A0B7J5V3</accession>
<name>A0A0B7J5V3_9RICK</name>
<protein>
    <submittedName>
        <fullName evidence="1">Uncharacterized protein</fullName>
    </submittedName>
</protein>
<proteinExistence type="predicted"/>
<dbReference type="HOGENOM" id="CLU_2357912_0_0_5"/>
<reference evidence="1 2" key="1">
    <citation type="submission" date="2015-01" db="EMBL/GenBank/DDBJ databases">
        <title>Draft genome sequence of Rickettsia monacensis strain IrR/Munich.</title>
        <authorList>
            <person name="Felsheim R.F."/>
            <person name="Johnson S.L."/>
            <person name="Kurtti T.J."/>
            <person name="Munderloh U.G."/>
        </authorList>
    </citation>
    <scope>NUCLEOTIDE SEQUENCE [LARGE SCALE GENOMIC DNA]</scope>
    <source>
        <strain evidence="1 2">IrR/Munich</strain>
    </source>
</reference>
<keyword evidence="2" id="KW-1185">Reference proteome</keyword>
<reference evidence="2" key="2">
    <citation type="submission" date="2015-01" db="EMBL/GenBank/DDBJ databases">
        <authorList>
            <person name="Felsheim R."/>
        </authorList>
    </citation>
    <scope>NUCLEOTIDE SEQUENCE [LARGE SCALE GENOMIC DNA]</scope>
    <source>
        <strain evidence="2">IrR/Munich</strain>
    </source>
</reference>
<dbReference type="AlphaFoldDB" id="A0A0B7J5V3"/>